<feature type="region of interest" description="Disordered" evidence="1">
    <location>
        <begin position="1"/>
        <end position="30"/>
    </location>
</feature>
<comment type="caution">
    <text evidence="2">The sequence shown here is derived from an EMBL/GenBank/DDBJ whole genome shotgun (WGS) entry which is preliminary data.</text>
</comment>
<protein>
    <recommendedName>
        <fullName evidence="4">DNA (Cytosine-5)-methyltransferase 1</fullName>
    </recommendedName>
</protein>
<dbReference type="RefSeq" id="WP_302110808.1">
    <property type="nucleotide sequence ID" value="NZ_JAUKTR010000006.1"/>
</dbReference>
<gene>
    <name evidence="2" type="ORF">Q0812_13160</name>
</gene>
<reference evidence="2" key="1">
    <citation type="submission" date="2023-07" db="EMBL/GenBank/DDBJ databases">
        <title>Brevundimonas soil sp. nov., isolated from the soil of chemical plant.</title>
        <authorList>
            <person name="Wu N."/>
        </authorList>
    </citation>
    <scope>NUCLEOTIDE SEQUENCE</scope>
    <source>
        <strain evidence="2">XZ-24</strain>
    </source>
</reference>
<accession>A0ABT8SRQ8</accession>
<sequence length="196" mass="21059">MQTAEALGPTASARDWKGANDVLHDRGTKGPPLNEFAKVWSTPAVADVQGGRKARSGERGAELLLNGQAAQVSAWATPNARDHFPAHTAEYIASKKALGHGMSILTDQVEHGFHYGRLAPTTSTDGEPTSPSGRKLNPLFVEALMGWPPGWTLPSGTASTGYECSETAWSHWWRAMRSELFSIALRPAPPAQVSLF</sequence>
<evidence type="ECO:0000313" key="3">
    <source>
        <dbReference type="Proteomes" id="UP001169063"/>
    </source>
</evidence>
<dbReference type="EMBL" id="JAUKTR010000006">
    <property type="protein sequence ID" value="MDO1560377.1"/>
    <property type="molecule type" value="Genomic_DNA"/>
</dbReference>
<name>A0ABT8SRQ8_9CAUL</name>
<evidence type="ECO:0000256" key="1">
    <source>
        <dbReference type="SAM" id="MobiDB-lite"/>
    </source>
</evidence>
<keyword evidence="3" id="KW-1185">Reference proteome</keyword>
<organism evidence="2 3">
    <name type="scientific">Peiella sedimenti</name>
    <dbReference type="NCBI Taxonomy" id="3061083"/>
    <lineage>
        <taxon>Bacteria</taxon>
        <taxon>Pseudomonadati</taxon>
        <taxon>Pseudomonadota</taxon>
        <taxon>Alphaproteobacteria</taxon>
        <taxon>Caulobacterales</taxon>
        <taxon>Caulobacteraceae</taxon>
        <taxon>Peiella</taxon>
    </lineage>
</organism>
<proteinExistence type="predicted"/>
<evidence type="ECO:0000313" key="2">
    <source>
        <dbReference type="EMBL" id="MDO1560377.1"/>
    </source>
</evidence>
<feature type="compositionally biased region" description="Basic and acidic residues" evidence="1">
    <location>
        <begin position="14"/>
        <end position="28"/>
    </location>
</feature>
<dbReference type="Proteomes" id="UP001169063">
    <property type="component" value="Unassembled WGS sequence"/>
</dbReference>
<evidence type="ECO:0008006" key="4">
    <source>
        <dbReference type="Google" id="ProtNLM"/>
    </source>
</evidence>